<feature type="compositionally biased region" description="Polar residues" evidence="1">
    <location>
        <begin position="66"/>
        <end position="76"/>
    </location>
</feature>
<feature type="compositionally biased region" description="Polar residues" evidence="1">
    <location>
        <begin position="27"/>
        <end position="36"/>
    </location>
</feature>
<accession>D3BCI2</accession>
<gene>
    <name evidence="2" type="ORF">PPL_06207</name>
</gene>
<name>D3BCI2_HETP5</name>
<dbReference type="Proteomes" id="UP000001396">
    <property type="component" value="Unassembled WGS sequence"/>
</dbReference>
<sequence>MSSIVTPLPATGGRRIPSKSHNHKTSNDSTIITSFVSGMDPVTKVVQPPVTGELSSSPKLNSSSSHNTKLFASTYSPPQPTHSERHASSSHTINQPR</sequence>
<organism evidence="2 3">
    <name type="scientific">Heterostelium pallidum (strain ATCC 26659 / Pp 5 / PN500)</name>
    <name type="common">Cellular slime mold</name>
    <name type="synonym">Polysphondylium pallidum</name>
    <dbReference type="NCBI Taxonomy" id="670386"/>
    <lineage>
        <taxon>Eukaryota</taxon>
        <taxon>Amoebozoa</taxon>
        <taxon>Evosea</taxon>
        <taxon>Eumycetozoa</taxon>
        <taxon>Dictyostelia</taxon>
        <taxon>Acytosteliales</taxon>
        <taxon>Acytosteliaceae</taxon>
        <taxon>Heterostelium</taxon>
    </lineage>
</organism>
<dbReference type="AlphaFoldDB" id="D3BCI2"/>
<feature type="compositionally biased region" description="Low complexity" evidence="1">
    <location>
        <begin position="55"/>
        <end position="65"/>
    </location>
</feature>
<comment type="caution">
    <text evidence="2">The sequence shown here is derived from an EMBL/GenBank/DDBJ whole genome shotgun (WGS) entry which is preliminary data.</text>
</comment>
<evidence type="ECO:0000313" key="2">
    <source>
        <dbReference type="EMBL" id="EFA80624.1"/>
    </source>
</evidence>
<dbReference type="RefSeq" id="XP_020432744.1">
    <property type="nucleotide sequence ID" value="XM_020577070.1"/>
</dbReference>
<keyword evidence="3" id="KW-1185">Reference proteome</keyword>
<proteinExistence type="predicted"/>
<protein>
    <submittedName>
        <fullName evidence="2">Uncharacterized protein</fullName>
    </submittedName>
</protein>
<reference evidence="2 3" key="1">
    <citation type="journal article" date="2011" name="Genome Res.">
        <title>Phylogeny-wide analysis of social amoeba genomes highlights ancient origins for complex intercellular communication.</title>
        <authorList>
            <person name="Heidel A.J."/>
            <person name="Lawal H.M."/>
            <person name="Felder M."/>
            <person name="Schilde C."/>
            <person name="Helps N.R."/>
            <person name="Tunggal B."/>
            <person name="Rivero F."/>
            <person name="John U."/>
            <person name="Schleicher M."/>
            <person name="Eichinger L."/>
            <person name="Platzer M."/>
            <person name="Noegel A.A."/>
            <person name="Schaap P."/>
            <person name="Gloeckner G."/>
        </authorList>
    </citation>
    <scope>NUCLEOTIDE SEQUENCE [LARGE SCALE GENOMIC DNA]</scope>
    <source>
        <strain evidence="3">ATCC 26659 / Pp 5 / PN500</strain>
    </source>
</reference>
<feature type="region of interest" description="Disordered" evidence="1">
    <location>
        <begin position="1"/>
        <end position="97"/>
    </location>
</feature>
<dbReference type="FunCoup" id="D3BCI2">
    <property type="interactions" value="169"/>
</dbReference>
<evidence type="ECO:0000313" key="3">
    <source>
        <dbReference type="Proteomes" id="UP000001396"/>
    </source>
</evidence>
<evidence type="ECO:0000256" key="1">
    <source>
        <dbReference type="SAM" id="MobiDB-lite"/>
    </source>
</evidence>
<dbReference type="InParanoid" id="D3BCI2"/>
<dbReference type="GeneID" id="31361690"/>
<dbReference type="EMBL" id="ADBJ01000028">
    <property type="protein sequence ID" value="EFA80624.1"/>
    <property type="molecule type" value="Genomic_DNA"/>
</dbReference>